<keyword evidence="8" id="KW-1185">Reference proteome</keyword>
<reference evidence="8" key="1">
    <citation type="submission" date="2016-11" db="EMBL/GenBank/DDBJ databases">
        <authorList>
            <person name="Varghese N."/>
            <person name="Submissions S."/>
        </authorList>
    </citation>
    <scope>NUCLEOTIDE SEQUENCE [LARGE SCALE GENOMIC DNA]</scope>
    <source>
        <strain evidence="8">GAS401</strain>
    </source>
</reference>
<organism evidence="7 8">
    <name type="scientific">Bradyrhizobium erythrophlei</name>
    <dbReference type="NCBI Taxonomy" id="1437360"/>
    <lineage>
        <taxon>Bacteria</taxon>
        <taxon>Pseudomonadati</taxon>
        <taxon>Pseudomonadota</taxon>
        <taxon>Alphaproteobacteria</taxon>
        <taxon>Hyphomicrobiales</taxon>
        <taxon>Nitrobacteraceae</taxon>
        <taxon>Bradyrhizobium</taxon>
    </lineage>
</organism>
<feature type="transmembrane region" description="Helical" evidence="6">
    <location>
        <begin position="20"/>
        <end position="42"/>
    </location>
</feature>
<evidence type="ECO:0000256" key="5">
    <source>
        <dbReference type="ARBA" id="ARBA00023136"/>
    </source>
</evidence>
<dbReference type="RefSeq" id="WP_244553153.1">
    <property type="nucleotide sequence ID" value="NZ_LT670849.1"/>
</dbReference>
<evidence type="ECO:0000256" key="1">
    <source>
        <dbReference type="ARBA" id="ARBA00004167"/>
    </source>
</evidence>
<keyword evidence="5 6" id="KW-0472">Membrane</keyword>
<sequence>MVRVVLPVLRSWNADRGAGFTLIEVMAVMLIIALVATLVLTMMPGTGRAGLKAVTLQTASLLRRERLGAILTGRDREVSLDAKRRILVGDGGGIVALPRDIALDILGIDALWSGRQAVVRFHPDGASTGVVLKLSREKAEYEIRVNWYTGGVAIGP</sequence>
<dbReference type="Proteomes" id="UP000184096">
    <property type="component" value="Chromosome I"/>
</dbReference>
<proteinExistence type="predicted"/>
<protein>
    <submittedName>
        <fullName evidence="7">Type II secretion system protein H (GspH)</fullName>
    </submittedName>
</protein>
<gene>
    <name evidence="7" type="ORF">SAMN05444170_7403</name>
</gene>
<evidence type="ECO:0000256" key="4">
    <source>
        <dbReference type="ARBA" id="ARBA00022989"/>
    </source>
</evidence>
<comment type="subcellular location">
    <subcellularLocation>
        <location evidence="1">Membrane</location>
        <topology evidence="1">Single-pass membrane protein</topology>
    </subcellularLocation>
</comment>
<dbReference type="EMBL" id="LT670849">
    <property type="protein sequence ID" value="SHN87845.1"/>
    <property type="molecule type" value="Genomic_DNA"/>
</dbReference>
<name>A0A1M7UY14_9BRAD</name>
<dbReference type="GO" id="GO:0016020">
    <property type="term" value="C:membrane"/>
    <property type="evidence" value="ECO:0007669"/>
    <property type="project" value="UniProtKB-SubCell"/>
</dbReference>
<dbReference type="PROSITE" id="PS00409">
    <property type="entry name" value="PROKAR_NTER_METHYL"/>
    <property type="match status" value="1"/>
</dbReference>
<dbReference type="Pfam" id="PF07963">
    <property type="entry name" value="N_methyl"/>
    <property type="match status" value="1"/>
</dbReference>
<dbReference type="PRINTS" id="PR00885">
    <property type="entry name" value="BCTERIALGSPH"/>
</dbReference>
<keyword evidence="3 6" id="KW-0812">Transmembrane</keyword>
<dbReference type="InterPro" id="IPR045584">
    <property type="entry name" value="Pilin-like"/>
</dbReference>
<evidence type="ECO:0000313" key="7">
    <source>
        <dbReference type="EMBL" id="SHN87845.1"/>
    </source>
</evidence>
<evidence type="ECO:0000256" key="2">
    <source>
        <dbReference type="ARBA" id="ARBA00022481"/>
    </source>
</evidence>
<dbReference type="AlphaFoldDB" id="A0A1M7UY14"/>
<dbReference type="NCBIfam" id="TIGR02532">
    <property type="entry name" value="IV_pilin_GFxxxE"/>
    <property type="match status" value="1"/>
</dbReference>
<evidence type="ECO:0000256" key="6">
    <source>
        <dbReference type="SAM" id="Phobius"/>
    </source>
</evidence>
<dbReference type="GO" id="GO:0015628">
    <property type="term" value="P:protein secretion by the type II secretion system"/>
    <property type="evidence" value="ECO:0007669"/>
    <property type="project" value="InterPro"/>
</dbReference>
<evidence type="ECO:0000313" key="8">
    <source>
        <dbReference type="Proteomes" id="UP000184096"/>
    </source>
</evidence>
<evidence type="ECO:0000256" key="3">
    <source>
        <dbReference type="ARBA" id="ARBA00022692"/>
    </source>
</evidence>
<dbReference type="InterPro" id="IPR002416">
    <property type="entry name" value="T2SS_protein-GspH"/>
</dbReference>
<keyword evidence="4 6" id="KW-1133">Transmembrane helix</keyword>
<dbReference type="InterPro" id="IPR012902">
    <property type="entry name" value="N_methyl_site"/>
</dbReference>
<keyword evidence="2" id="KW-0488">Methylation</keyword>
<dbReference type="GO" id="GO:0015627">
    <property type="term" value="C:type II protein secretion system complex"/>
    <property type="evidence" value="ECO:0007669"/>
    <property type="project" value="InterPro"/>
</dbReference>
<accession>A0A1M7UY14</accession>
<dbReference type="SUPFAM" id="SSF54523">
    <property type="entry name" value="Pili subunits"/>
    <property type="match status" value="1"/>
</dbReference>